<keyword evidence="4 6" id="KW-0808">Transferase</keyword>
<dbReference type="KEGG" id="mtun:MTUNDRAET4_2509"/>
<comment type="pathway">
    <text evidence="1">Cofactor biosynthesis; adenosylcobalamin biosynthesis.</text>
</comment>
<evidence type="ECO:0000313" key="9">
    <source>
        <dbReference type="Proteomes" id="UP000294360"/>
    </source>
</evidence>
<evidence type="ECO:0000259" key="7">
    <source>
        <dbReference type="Pfam" id="PF00590"/>
    </source>
</evidence>
<proteinExistence type="predicted"/>
<keyword evidence="2" id="KW-0169">Cobalamin biosynthesis</keyword>
<dbReference type="InterPro" id="IPR035996">
    <property type="entry name" value="4pyrrol_Methylase_sf"/>
</dbReference>
<dbReference type="AlphaFoldDB" id="A0A4U8Z268"/>
<name>A0A4U8Z268_METTU</name>
<reference evidence="8 9" key="1">
    <citation type="submission" date="2019-03" db="EMBL/GenBank/DDBJ databases">
        <authorList>
            <person name="Kox A.R. M."/>
        </authorList>
    </citation>
    <scope>NUCLEOTIDE SEQUENCE [LARGE SCALE GENOMIC DNA]</scope>
    <source>
        <strain evidence="8">MTUNDRAET4 annotated genome</strain>
    </source>
</reference>
<dbReference type="InterPro" id="IPR012797">
    <property type="entry name" value="CobF"/>
</dbReference>
<evidence type="ECO:0000256" key="3">
    <source>
        <dbReference type="ARBA" id="ARBA00022603"/>
    </source>
</evidence>
<evidence type="ECO:0000256" key="4">
    <source>
        <dbReference type="ARBA" id="ARBA00022679"/>
    </source>
</evidence>
<sequence>MRKILIIGIGAGDPDYMTVQAINALNRADVFFIPDKGDEKAGLRNQRLAICERYIKAKAPRFVTFRTPERARDFTDYKANVADWHAAIGKSYKRMFAEELGEDQCGAFLVWGDPALYDSTLRIVENLLASGAIAFDYEIIPGISSIQALAAKHKISLNRIGESVLVTTGRKLAENFPSDADSVVVLLDGDQTFASINDEDMEIYWGANIGAPEELLASGKLADVKDEIKALRERLKRENGWVMDAYLLRKAKDG</sequence>
<dbReference type="EMBL" id="LR536450">
    <property type="protein sequence ID" value="VFU09396.1"/>
    <property type="molecule type" value="Genomic_DNA"/>
</dbReference>
<dbReference type="NCBIfam" id="TIGR02434">
    <property type="entry name" value="CobF"/>
    <property type="match status" value="1"/>
</dbReference>
<dbReference type="PIRSF" id="PIRSF036525">
    <property type="entry name" value="CobF"/>
    <property type="match status" value="1"/>
</dbReference>
<accession>A0A4U8Z268</accession>
<dbReference type="RefSeq" id="WP_134489745.1">
    <property type="nucleotide sequence ID" value="NZ_CP139089.1"/>
</dbReference>
<protein>
    <recommendedName>
        <fullName evidence="6">Precorrin-6A synthase [deacetylating]</fullName>
        <ecNumber evidence="6">2.1.1.152</ecNumber>
    </recommendedName>
</protein>
<dbReference type="InterPro" id="IPR014776">
    <property type="entry name" value="4pyrrole_Mease_sub2"/>
</dbReference>
<comment type="function">
    <text evidence="6">Catalyzes the methylation of C-1 in precorrin-5 and the subsequent extrusion of acetic acid from the resulting intermediate to form cobalt-precorrin-6A.</text>
</comment>
<keyword evidence="3 6" id="KW-0489">Methyltransferase</keyword>
<dbReference type="EC" id="2.1.1.152" evidence="6"/>
<comment type="catalytic activity">
    <reaction evidence="6">
        <text>precorrin-5 + S-adenosyl-L-methionine + H2O = precorrin-6A + acetate + S-adenosyl-L-homocysteine + 2 H(+)</text>
        <dbReference type="Rhea" id="RHEA:18261"/>
        <dbReference type="ChEBI" id="CHEBI:15377"/>
        <dbReference type="ChEBI" id="CHEBI:15378"/>
        <dbReference type="ChEBI" id="CHEBI:30089"/>
        <dbReference type="ChEBI" id="CHEBI:57856"/>
        <dbReference type="ChEBI" id="CHEBI:59789"/>
        <dbReference type="ChEBI" id="CHEBI:77871"/>
        <dbReference type="ChEBI" id="CHEBI:77872"/>
        <dbReference type="EC" id="2.1.1.152"/>
    </reaction>
</comment>
<dbReference type="GO" id="GO:0032259">
    <property type="term" value="P:methylation"/>
    <property type="evidence" value="ECO:0007669"/>
    <property type="project" value="UniProtKB-KW"/>
</dbReference>
<evidence type="ECO:0000256" key="5">
    <source>
        <dbReference type="ARBA" id="ARBA00022691"/>
    </source>
</evidence>
<evidence type="ECO:0000256" key="1">
    <source>
        <dbReference type="ARBA" id="ARBA00004953"/>
    </source>
</evidence>
<dbReference type="CDD" id="cd11643">
    <property type="entry name" value="Precorrin-6A-synthase"/>
    <property type="match status" value="1"/>
</dbReference>
<dbReference type="GO" id="GO:0009236">
    <property type="term" value="P:cobalamin biosynthetic process"/>
    <property type="evidence" value="ECO:0007669"/>
    <property type="project" value="UniProtKB-KW"/>
</dbReference>
<dbReference type="InterPro" id="IPR014777">
    <property type="entry name" value="4pyrrole_Mease_sub1"/>
</dbReference>
<gene>
    <name evidence="8" type="primary">cobF</name>
    <name evidence="8" type="ORF">MTUNDRAET4_2509</name>
</gene>
<dbReference type="OrthoDB" id="9787471at2"/>
<dbReference type="Proteomes" id="UP000294360">
    <property type="component" value="Chromosome"/>
</dbReference>
<keyword evidence="5 6" id="KW-0949">S-adenosyl-L-methionine</keyword>
<organism evidence="8 9">
    <name type="scientific">Methylocella tundrae</name>
    <dbReference type="NCBI Taxonomy" id="227605"/>
    <lineage>
        <taxon>Bacteria</taxon>
        <taxon>Pseudomonadati</taxon>
        <taxon>Pseudomonadota</taxon>
        <taxon>Alphaproteobacteria</taxon>
        <taxon>Hyphomicrobiales</taxon>
        <taxon>Beijerinckiaceae</taxon>
        <taxon>Methylocella</taxon>
    </lineage>
</organism>
<evidence type="ECO:0000313" key="8">
    <source>
        <dbReference type="EMBL" id="VFU09396.1"/>
    </source>
</evidence>
<dbReference type="Pfam" id="PF00590">
    <property type="entry name" value="TP_methylase"/>
    <property type="match status" value="1"/>
</dbReference>
<dbReference type="PANTHER" id="PTHR43467:SF1">
    <property type="entry name" value="PRECORRIN-6A SYNTHASE [DEACETYLATING]"/>
    <property type="match status" value="1"/>
</dbReference>
<dbReference type="Gene3D" id="3.40.1010.10">
    <property type="entry name" value="Cobalt-precorrin-4 Transmethylase, Domain 1"/>
    <property type="match status" value="1"/>
</dbReference>
<evidence type="ECO:0000256" key="6">
    <source>
        <dbReference type="PIRNR" id="PIRNR036525"/>
    </source>
</evidence>
<dbReference type="SUPFAM" id="SSF53790">
    <property type="entry name" value="Tetrapyrrole methylase"/>
    <property type="match status" value="1"/>
</dbReference>
<feature type="domain" description="Tetrapyrrole methylase" evidence="7">
    <location>
        <begin position="3"/>
        <end position="224"/>
    </location>
</feature>
<dbReference type="Gene3D" id="3.30.950.10">
    <property type="entry name" value="Methyltransferase, Cobalt-precorrin-4 Transmethylase, Domain 2"/>
    <property type="match status" value="1"/>
</dbReference>
<dbReference type="GO" id="GO:0043819">
    <property type="term" value="F:precorrin-6A synthase (deacetylating) activity"/>
    <property type="evidence" value="ECO:0007669"/>
    <property type="project" value="UniProtKB-EC"/>
</dbReference>
<dbReference type="PANTHER" id="PTHR43467">
    <property type="entry name" value="COBALT-PRECORRIN-2 C(20)-METHYLTRANSFERASE"/>
    <property type="match status" value="1"/>
</dbReference>
<evidence type="ECO:0000256" key="2">
    <source>
        <dbReference type="ARBA" id="ARBA00022573"/>
    </source>
</evidence>
<dbReference type="InterPro" id="IPR000878">
    <property type="entry name" value="4pyrrol_Mease"/>
</dbReference>